<dbReference type="InterPro" id="IPR038375">
    <property type="entry name" value="NDUFAF7_sf"/>
</dbReference>
<dbReference type="HOGENOM" id="CLU_024840_0_0_1"/>
<feature type="region of interest" description="Disordered" evidence="8">
    <location>
        <begin position="58"/>
        <end position="82"/>
    </location>
</feature>
<dbReference type="GeneID" id="18261127"/>
<comment type="catalytic activity">
    <reaction evidence="6 7">
        <text>L-arginyl-[protein] + 2 S-adenosyl-L-methionine = N(omega),N(omega)'-dimethyl-L-arginyl-[protein] + 2 S-adenosyl-L-homocysteine + 2 H(+)</text>
        <dbReference type="Rhea" id="RHEA:48108"/>
        <dbReference type="Rhea" id="RHEA-COMP:10532"/>
        <dbReference type="Rhea" id="RHEA-COMP:11992"/>
        <dbReference type="ChEBI" id="CHEBI:15378"/>
        <dbReference type="ChEBI" id="CHEBI:29965"/>
        <dbReference type="ChEBI" id="CHEBI:57856"/>
        <dbReference type="ChEBI" id="CHEBI:59789"/>
        <dbReference type="ChEBI" id="CHEBI:88221"/>
        <dbReference type="EC" id="2.1.1.320"/>
    </reaction>
</comment>
<protein>
    <recommendedName>
        <fullName evidence="7">Protein arginine methyltransferase NDUFAF7</fullName>
        <ecNumber evidence="7">2.1.1.320</ecNumber>
    </recommendedName>
</protein>
<evidence type="ECO:0000256" key="8">
    <source>
        <dbReference type="SAM" id="MobiDB-lite"/>
    </source>
</evidence>
<dbReference type="InterPro" id="IPR029063">
    <property type="entry name" value="SAM-dependent_MTases_sf"/>
</dbReference>
<dbReference type="KEGG" id="cthr:CTHT_0070890"/>
<name>G0SFH9_CHATD</name>
<dbReference type="PANTHER" id="PTHR12049">
    <property type="entry name" value="PROTEIN ARGININE METHYLTRANSFERASE NDUFAF7, MITOCHONDRIAL"/>
    <property type="match status" value="1"/>
</dbReference>
<comment type="similarity">
    <text evidence="2 7">Belongs to the NDUFAF7 family.</text>
</comment>
<dbReference type="GO" id="GO:0035243">
    <property type="term" value="F:protein-arginine omega-N symmetric methyltransferase activity"/>
    <property type="evidence" value="ECO:0007669"/>
    <property type="project" value="UniProtKB-EC"/>
</dbReference>
<dbReference type="RefSeq" id="XP_006697362.1">
    <property type="nucleotide sequence ID" value="XM_006697299.1"/>
</dbReference>
<evidence type="ECO:0000256" key="2">
    <source>
        <dbReference type="ARBA" id="ARBA00005891"/>
    </source>
</evidence>
<dbReference type="EMBL" id="GL988047">
    <property type="protein sequence ID" value="EGS17744.1"/>
    <property type="molecule type" value="Genomic_DNA"/>
</dbReference>
<dbReference type="FunFam" id="3.40.50.12710:FF:000004">
    <property type="entry name" value="Protein arginine methyltransferase NDUFAF7"/>
    <property type="match status" value="1"/>
</dbReference>
<evidence type="ECO:0000256" key="6">
    <source>
        <dbReference type="ARBA" id="ARBA00048612"/>
    </source>
</evidence>
<dbReference type="Pfam" id="PF02636">
    <property type="entry name" value="Methyltransf_28"/>
    <property type="match status" value="1"/>
</dbReference>
<feature type="region of interest" description="Disordered" evidence="8">
    <location>
        <begin position="338"/>
        <end position="364"/>
    </location>
</feature>
<comment type="subcellular location">
    <subcellularLocation>
        <location evidence="1 7">Mitochondrion</location>
    </subcellularLocation>
</comment>
<feature type="region of interest" description="Disordered" evidence="8">
    <location>
        <begin position="311"/>
        <end position="330"/>
    </location>
</feature>
<evidence type="ECO:0000256" key="1">
    <source>
        <dbReference type="ARBA" id="ARBA00004173"/>
    </source>
</evidence>
<dbReference type="SUPFAM" id="SSF53335">
    <property type="entry name" value="S-adenosyl-L-methionine-dependent methyltransferases"/>
    <property type="match status" value="1"/>
</dbReference>
<accession>G0SFH9</accession>
<dbReference type="OrthoDB" id="5595109at2759"/>
<dbReference type="STRING" id="759272.G0SFH9"/>
<evidence type="ECO:0000256" key="4">
    <source>
        <dbReference type="ARBA" id="ARBA00022679"/>
    </source>
</evidence>
<dbReference type="Gene3D" id="3.40.50.12710">
    <property type="match status" value="1"/>
</dbReference>
<evidence type="ECO:0000313" key="9">
    <source>
        <dbReference type="EMBL" id="EGS17744.1"/>
    </source>
</evidence>
<evidence type="ECO:0000313" key="10">
    <source>
        <dbReference type="Proteomes" id="UP000008066"/>
    </source>
</evidence>
<dbReference type="EC" id="2.1.1.320" evidence="7"/>
<evidence type="ECO:0000256" key="5">
    <source>
        <dbReference type="ARBA" id="ARBA00023128"/>
    </source>
</evidence>
<feature type="compositionally biased region" description="Polar residues" evidence="8">
    <location>
        <begin position="344"/>
        <end position="358"/>
    </location>
</feature>
<dbReference type="GO" id="GO:0032259">
    <property type="term" value="P:methylation"/>
    <property type="evidence" value="ECO:0007669"/>
    <property type="project" value="UniProtKB-KW"/>
</dbReference>
<dbReference type="OMA" id="YYHPQRN"/>
<dbReference type="GO" id="GO:0032981">
    <property type="term" value="P:mitochondrial respiratory chain complex I assembly"/>
    <property type="evidence" value="ECO:0007669"/>
    <property type="project" value="TreeGrafter"/>
</dbReference>
<dbReference type="InterPro" id="IPR003788">
    <property type="entry name" value="NDUFAF7"/>
</dbReference>
<keyword evidence="4 7" id="KW-0808">Transferase</keyword>
<keyword evidence="3 7" id="KW-0489">Methyltransferase</keyword>
<dbReference type="GO" id="GO:0005739">
    <property type="term" value="C:mitochondrion"/>
    <property type="evidence" value="ECO:0007669"/>
    <property type="project" value="UniProtKB-SubCell"/>
</dbReference>
<proteinExistence type="inferred from homology"/>
<dbReference type="Proteomes" id="UP000008066">
    <property type="component" value="Unassembled WGS sequence"/>
</dbReference>
<keyword evidence="10" id="KW-1185">Reference proteome</keyword>
<feature type="region of interest" description="Disordered" evidence="8">
    <location>
        <begin position="1"/>
        <end position="26"/>
    </location>
</feature>
<keyword evidence="5 7" id="KW-0496">Mitochondrion</keyword>
<dbReference type="PANTHER" id="PTHR12049:SF7">
    <property type="entry name" value="PROTEIN ARGININE METHYLTRANSFERASE NDUFAF7, MITOCHONDRIAL"/>
    <property type="match status" value="1"/>
</dbReference>
<evidence type="ECO:0000256" key="7">
    <source>
        <dbReference type="RuleBase" id="RU364114"/>
    </source>
</evidence>
<feature type="compositionally biased region" description="Low complexity" evidence="8">
    <location>
        <begin position="311"/>
        <end position="321"/>
    </location>
</feature>
<organism evidence="10">
    <name type="scientific">Chaetomium thermophilum (strain DSM 1495 / CBS 144.50 / IMI 039719)</name>
    <name type="common">Thermochaetoides thermophila</name>
    <dbReference type="NCBI Taxonomy" id="759272"/>
    <lineage>
        <taxon>Eukaryota</taxon>
        <taxon>Fungi</taxon>
        <taxon>Dikarya</taxon>
        <taxon>Ascomycota</taxon>
        <taxon>Pezizomycotina</taxon>
        <taxon>Sordariomycetes</taxon>
        <taxon>Sordariomycetidae</taxon>
        <taxon>Sordariales</taxon>
        <taxon>Chaetomiaceae</taxon>
        <taxon>Thermochaetoides</taxon>
    </lineage>
</organism>
<comment type="function">
    <text evidence="7">Arginine methyltransferase involved in the assembly or stability of mitochondrial NADH:ubiquinone oxidoreductase complex (complex I).</text>
</comment>
<gene>
    <name evidence="9" type="ORF">CTHT_0070890</name>
</gene>
<reference evidence="9 10" key="1">
    <citation type="journal article" date="2011" name="Cell">
        <title>Insight into structure and assembly of the nuclear pore complex by utilizing the genome of a eukaryotic thermophile.</title>
        <authorList>
            <person name="Amlacher S."/>
            <person name="Sarges P."/>
            <person name="Flemming D."/>
            <person name="van Noort V."/>
            <person name="Kunze R."/>
            <person name="Devos D.P."/>
            <person name="Arumugam M."/>
            <person name="Bork P."/>
            <person name="Hurt E."/>
        </authorList>
    </citation>
    <scope>NUCLEOTIDE SEQUENCE [LARGE SCALE GENOMIC DNA]</scope>
    <source>
        <strain evidence="10">DSM 1495 / CBS 144.50 / IMI 039719</strain>
    </source>
</reference>
<dbReference type="AlphaFoldDB" id="G0SFH9"/>
<evidence type="ECO:0000256" key="3">
    <source>
        <dbReference type="ARBA" id="ARBA00022603"/>
    </source>
</evidence>
<sequence>MRTASRVLKSAHSARQLPASLTPRSSLRPFRSLSGLAHSSRPSIRPCTTPIALTLPRQLLSTTSPLRNESKPKEELKDEPKQEEIELEYEIDEDLSERKWSTPLAKTIAEAIEVTGPIPLASYMRMCLTADLGGYYTGALPASEANPERDPFGAAGDFVTSPEISQVFGELCGVWFVAEWMAQGRPATGVELMELGPGRGTLMDDMLRTMQRFPGIAKALERVYLVEASPQLRQAQKRLLCGDEAVLEGCEVGWKSRSKYGGVEIVWTESIRAVPMDPSKTPFIIAHEFFDALPIHAFQLVSVPASSDAKPSPIITSVSSPTPSPPQNPNLQWRELLVSPTPPGSTHASLNTPLSERSSPVPDFQLTLSPSPTKHSLYLPDSTPRYRRLKSLPPQQALNATIEICPDLFSHTTNIAHRIGGHPTLNPKPHPSGAALILDYGPGDGSIPTSTLRGIRRHRRVSPFSEPGLVDLSADVDFQAIVDTALDASEGVEVHGPVEQAFFLRAMGIAERAGEIVKKVEAMGDQKKKGDVERAWQRLVDRGPGGMGRVYKALAIVPEAGGRRRPVGFGGDVVV</sequence>
<feature type="compositionally biased region" description="Basic and acidic residues" evidence="8">
    <location>
        <begin position="68"/>
        <end position="82"/>
    </location>
</feature>
<dbReference type="eggNOG" id="KOG2901">
    <property type="taxonomic scope" value="Eukaryota"/>
</dbReference>